<evidence type="ECO:0000256" key="1">
    <source>
        <dbReference type="SAM" id="Phobius"/>
    </source>
</evidence>
<dbReference type="AlphaFoldDB" id="A0A8S0SYW6"/>
<keyword evidence="3" id="KW-1185">Reference proteome</keyword>
<comment type="caution">
    <text evidence="2">The sequence shown here is derived from an EMBL/GenBank/DDBJ whole genome shotgun (WGS) entry which is preliminary data.</text>
</comment>
<organism evidence="2 3">
    <name type="scientific">Olea europaea subsp. europaea</name>
    <dbReference type="NCBI Taxonomy" id="158383"/>
    <lineage>
        <taxon>Eukaryota</taxon>
        <taxon>Viridiplantae</taxon>
        <taxon>Streptophyta</taxon>
        <taxon>Embryophyta</taxon>
        <taxon>Tracheophyta</taxon>
        <taxon>Spermatophyta</taxon>
        <taxon>Magnoliopsida</taxon>
        <taxon>eudicotyledons</taxon>
        <taxon>Gunneridae</taxon>
        <taxon>Pentapetalae</taxon>
        <taxon>asterids</taxon>
        <taxon>lamiids</taxon>
        <taxon>Lamiales</taxon>
        <taxon>Oleaceae</taxon>
        <taxon>Oleeae</taxon>
        <taxon>Olea</taxon>
    </lineage>
</organism>
<evidence type="ECO:0000313" key="3">
    <source>
        <dbReference type="Proteomes" id="UP000594638"/>
    </source>
</evidence>
<dbReference type="Gramene" id="OE9A080794T1">
    <property type="protein sequence ID" value="OE9A080794C1"/>
    <property type="gene ID" value="OE9A080794"/>
</dbReference>
<keyword evidence="1" id="KW-1133">Transmembrane helix</keyword>
<keyword evidence="1" id="KW-0472">Membrane</keyword>
<dbReference type="EMBL" id="CACTIH010005558">
    <property type="protein sequence ID" value="CAA2997489.1"/>
    <property type="molecule type" value="Genomic_DNA"/>
</dbReference>
<reference evidence="2 3" key="1">
    <citation type="submission" date="2019-12" db="EMBL/GenBank/DDBJ databases">
        <authorList>
            <person name="Alioto T."/>
            <person name="Alioto T."/>
            <person name="Gomez Garrido J."/>
        </authorList>
    </citation>
    <scope>NUCLEOTIDE SEQUENCE [LARGE SCALE GENOMIC DNA]</scope>
</reference>
<feature type="transmembrane region" description="Helical" evidence="1">
    <location>
        <begin position="33"/>
        <end position="50"/>
    </location>
</feature>
<protein>
    <submittedName>
        <fullName evidence="2">Uncharacterized protein</fullName>
    </submittedName>
</protein>
<gene>
    <name evidence="2" type="ORF">OLEA9_A080794</name>
</gene>
<accession>A0A8S0SYW6</accession>
<evidence type="ECO:0000313" key="2">
    <source>
        <dbReference type="EMBL" id="CAA2997489.1"/>
    </source>
</evidence>
<dbReference type="Proteomes" id="UP000594638">
    <property type="component" value="Unassembled WGS sequence"/>
</dbReference>
<proteinExistence type="predicted"/>
<name>A0A8S0SYW6_OLEEU</name>
<keyword evidence="1" id="KW-0812">Transmembrane</keyword>
<sequence>MVMPYMNGVQYKKPVQPKFSPDSRRDKSRIERLVFSTTMMMILLILLQYGRRHLPLKNPQPKTAHQLLIILQWNNRLVRHNGVMRLRS</sequence>